<gene>
    <name evidence="2" type="ORF">CP373A1_06980</name>
</gene>
<feature type="coiled-coil region" evidence="1">
    <location>
        <begin position="61"/>
        <end position="88"/>
    </location>
</feature>
<organism evidence="2 3">
    <name type="scientific">Clostridium paraputrificum</name>
    <dbReference type="NCBI Taxonomy" id="29363"/>
    <lineage>
        <taxon>Bacteria</taxon>
        <taxon>Bacillati</taxon>
        <taxon>Bacillota</taxon>
        <taxon>Clostridia</taxon>
        <taxon>Eubacteriales</taxon>
        <taxon>Clostridiaceae</taxon>
        <taxon>Clostridium</taxon>
    </lineage>
</organism>
<accession>A0A1B8RQZ4</accession>
<evidence type="ECO:0000313" key="3">
    <source>
        <dbReference type="Proteomes" id="UP000092714"/>
    </source>
</evidence>
<dbReference type="RefSeq" id="WP_027097503.1">
    <property type="nucleotide sequence ID" value="NZ_CABHIH010000001.1"/>
</dbReference>
<dbReference type="OrthoDB" id="1690557at2"/>
<evidence type="ECO:0000256" key="1">
    <source>
        <dbReference type="SAM" id="Coils"/>
    </source>
</evidence>
<sequence length="181" mass="20960">MDKNVDVNIVELLEYLQDLIENSPKVPISGKTMVDRKEVLDVIDQIINYLPDQFKKAQWVMNERERILSEAKKEYDSVKKETMEMMRQNVENHDVVKEAKIRAQEIVSAAQRDAKAIRLGSRDYSDEILTDLDRELEVKKAELIKALQASFEEVASDVDKNFTGISSTIKDNIKELRDMKK</sequence>
<dbReference type="Proteomes" id="UP000092714">
    <property type="component" value="Unassembled WGS sequence"/>
</dbReference>
<proteinExistence type="predicted"/>
<dbReference type="GeneID" id="42775338"/>
<protein>
    <submittedName>
        <fullName evidence="2">ATPase</fullName>
    </submittedName>
</protein>
<evidence type="ECO:0000313" key="2">
    <source>
        <dbReference type="EMBL" id="OBY11233.1"/>
    </source>
</evidence>
<dbReference type="eggNOG" id="COG1193">
    <property type="taxonomic scope" value="Bacteria"/>
</dbReference>
<keyword evidence="3" id="KW-1185">Reference proteome</keyword>
<name>A0A1B8RQZ4_9CLOT</name>
<keyword evidence="1" id="KW-0175">Coiled coil</keyword>
<dbReference type="EMBL" id="MAPZ01000016">
    <property type="protein sequence ID" value="OBY11233.1"/>
    <property type="molecule type" value="Genomic_DNA"/>
</dbReference>
<comment type="caution">
    <text evidence="2">The sequence shown here is derived from an EMBL/GenBank/DDBJ whole genome shotgun (WGS) entry which is preliminary data.</text>
</comment>
<dbReference type="AlphaFoldDB" id="A0A1B8RQZ4"/>
<reference evidence="2 3" key="1">
    <citation type="submission" date="2016-06" db="EMBL/GenBank/DDBJ databases">
        <authorList>
            <person name="Kjaerup R.B."/>
            <person name="Dalgaard T.S."/>
            <person name="Juul-Madsen H.R."/>
        </authorList>
    </citation>
    <scope>NUCLEOTIDE SEQUENCE [LARGE SCALE GENOMIC DNA]</scope>
    <source>
        <strain evidence="2 3">373-A1</strain>
    </source>
</reference>